<name>A0A1M5JQ15_9GAMM</name>
<dbReference type="EMBL" id="FQVF01000021">
    <property type="protein sequence ID" value="SHG42369.1"/>
    <property type="molecule type" value="Genomic_DNA"/>
</dbReference>
<evidence type="ECO:0000313" key="2">
    <source>
        <dbReference type="Proteomes" id="UP000184517"/>
    </source>
</evidence>
<dbReference type="RefSeq" id="WP_072841318.1">
    <property type="nucleotide sequence ID" value="NZ_FQVF01000021.1"/>
</dbReference>
<dbReference type="AlphaFoldDB" id="A0A1M5JQ15"/>
<dbReference type="STRING" id="1122206.SAMN02745753_03911"/>
<dbReference type="OrthoDB" id="6311160at2"/>
<sequence length="156" mass="17379">MIKRVRYLLFACTFDAFCSSDVNLTLVGYIPSKCEFTALNNNLTISSKGYASTELVIDCNSPMRVSMQSENGGLSHQHGTQINSYNVTWSIENLGESETYSSHRLKTTQYINVGDILFKSMAKLQLELVEPLVYAGDYQDVIRIEMTPSAVSGGVW</sequence>
<evidence type="ECO:0008006" key="3">
    <source>
        <dbReference type="Google" id="ProtNLM"/>
    </source>
</evidence>
<keyword evidence="2" id="KW-1185">Reference proteome</keyword>
<gene>
    <name evidence="1" type="ORF">SAMN02745753_03911</name>
</gene>
<protein>
    <recommendedName>
        <fullName evidence="3">Spore coat protein U (SCPU) domain-containing protein</fullName>
    </recommendedName>
</protein>
<proteinExistence type="predicted"/>
<evidence type="ECO:0000313" key="1">
    <source>
        <dbReference type="EMBL" id="SHG42369.1"/>
    </source>
</evidence>
<dbReference type="Proteomes" id="UP000184517">
    <property type="component" value="Unassembled WGS sequence"/>
</dbReference>
<accession>A0A1M5JQ15</accession>
<reference evidence="2" key="1">
    <citation type="submission" date="2016-11" db="EMBL/GenBank/DDBJ databases">
        <authorList>
            <person name="Varghese N."/>
            <person name="Submissions S."/>
        </authorList>
    </citation>
    <scope>NUCLEOTIDE SEQUENCE [LARGE SCALE GENOMIC DNA]</scope>
    <source>
        <strain evidence="2">DSM 16579</strain>
    </source>
</reference>
<organism evidence="1 2">
    <name type="scientific">Marinomonas polaris DSM 16579</name>
    <dbReference type="NCBI Taxonomy" id="1122206"/>
    <lineage>
        <taxon>Bacteria</taxon>
        <taxon>Pseudomonadati</taxon>
        <taxon>Pseudomonadota</taxon>
        <taxon>Gammaproteobacteria</taxon>
        <taxon>Oceanospirillales</taxon>
        <taxon>Oceanospirillaceae</taxon>
        <taxon>Marinomonas</taxon>
    </lineage>
</organism>